<evidence type="ECO:0000313" key="1">
    <source>
        <dbReference type="EMBL" id="KAJ1156502.1"/>
    </source>
</evidence>
<name>A0AAV7RXR3_PLEWA</name>
<proteinExistence type="predicted"/>
<gene>
    <name evidence="1" type="ORF">NDU88_009221</name>
</gene>
<evidence type="ECO:0000313" key="2">
    <source>
        <dbReference type="Proteomes" id="UP001066276"/>
    </source>
</evidence>
<keyword evidence="2" id="KW-1185">Reference proteome</keyword>
<sequence length="183" mass="20681">MGTSNTFWLFTSECSSTHVPDSCIPPTGGTTPLHKLDPILQEIKDSCAAIEQRLGVTTIDNALIKDEHHKLTESVKMTKTTISVLEPAKDDQATQIITLKHQVKLLQERANFAEGRARRHYIRIIGQPEGMEGLTTKQYIEQGLRTSVAPEDLSEIFVVERAIEYPLKCQSRELLPDRWWPKS</sequence>
<dbReference type="AlphaFoldDB" id="A0AAV7RXR3"/>
<organism evidence="1 2">
    <name type="scientific">Pleurodeles waltl</name>
    <name type="common">Iberian ribbed newt</name>
    <dbReference type="NCBI Taxonomy" id="8319"/>
    <lineage>
        <taxon>Eukaryota</taxon>
        <taxon>Metazoa</taxon>
        <taxon>Chordata</taxon>
        <taxon>Craniata</taxon>
        <taxon>Vertebrata</taxon>
        <taxon>Euteleostomi</taxon>
        <taxon>Amphibia</taxon>
        <taxon>Batrachia</taxon>
        <taxon>Caudata</taxon>
        <taxon>Salamandroidea</taxon>
        <taxon>Salamandridae</taxon>
        <taxon>Pleurodelinae</taxon>
        <taxon>Pleurodeles</taxon>
    </lineage>
</organism>
<protein>
    <submittedName>
        <fullName evidence="1">Uncharacterized protein</fullName>
    </submittedName>
</protein>
<accession>A0AAV7RXR3</accession>
<reference evidence="1" key="1">
    <citation type="journal article" date="2022" name="bioRxiv">
        <title>Sequencing and chromosome-scale assembly of the giantPleurodeles waltlgenome.</title>
        <authorList>
            <person name="Brown T."/>
            <person name="Elewa A."/>
            <person name="Iarovenko S."/>
            <person name="Subramanian E."/>
            <person name="Araus A.J."/>
            <person name="Petzold A."/>
            <person name="Susuki M."/>
            <person name="Suzuki K.-i.T."/>
            <person name="Hayashi T."/>
            <person name="Toyoda A."/>
            <person name="Oliveira C."/>
            <person name="Osipova E."/>
            <person name="Leigh N.D."/>
            <person name="Simon A."/>
            <person name="Yun M.H."/>
        </authorList>
    </citation>
    <scope>NUCLEOTIDE SEQUENCE</scope>
    <source>
        <strain evidence="1">20211129_DDA</strain>
        <tissue evidence="1">Liver</tissue>
    </source>
</reference>
<comment type="caution">
    <text evidence="1">The sequence shown here is derived from an EMBL/GenBank/DDBJ whole genome shotgun (WGS) entry which is preliminary data.</text>
</comment>
<dbReference type="EMBL" id="JANPWB010000009">
    <property type="protein sequence ID" value="KAJ1156502.1"/>
    <property type="molecule type" value="Genomic_DNA"/>
</dbReference>
<dbReference type="Proteomes" id="UP001066276">
    <property type="component" value="Chromosome 5"/>
</dbReference>